<dbReference type="EMBL" id="HG719628">
    <property type="protein sequence ID" value="CDJ58391.1"/>
    <property type="molecule type" value="Genomic_DNA"/>
</dbReference>
<evidence type="ECO:0000313" key="3">
    <source>
        <dbReference type="EMBL" id="CDJ58391.1"/>
    </source>
</evidence>
<reference evidence="3" key="1">
    <citation type="submission" date="2013-10" db="EMBL/GenBank/DDBJ databases">
        <title>Genomic analysis of the causative agents of coccidiosis in chickens.</title>
        <authorList>
            <person name="Reid A.J."/>
            <person name="Blake D."/>
            <person name="Billington K."/>
            <person name="Browne H."/>
            <person name="Dunn M."/>
            <person name="Hung S."/>
            <person name="Kawahara F."/>
            <person name="Miranda-Saavedra D."/>
            <person name="Mourier T."/>
            <person name="Nagra H."/>
            <person name="Otto T.D."/>
            <person name="Rawlings N."/>
            <person name="Sanchez A."/>
            <person name="Sanders M."/>
            <person name="Subramaniam C."/>
            <person name="Tay Y."/>
            <person name="Dear P."/>
            <person name="Doerig C."/>
            <person name="Gruber A."/>
            <person name="Parkinson J."/>
            <person name="Shirley M."/>
            <person name="Wan K.L."/>
            <person name="Berriman M."/>
            <person name="Tomley F."/>
            <person name="Pain A."/>
        </authorList>
    </citation>
    <scope>NUCLEOTIDE SEQUENCE [LARGE SCALE GENOMIC DNA]</scope>
    <source>
        <strain evidence="3">Weybridge</strain>
    </source>
</reference>
<feature type="compositionally biased region" description="Basic and acidic residues" evidence="1">
    <location>
        <begin position="603"/>
        <end position="622"/>
    </location>
</feature>
<dbReference type="GeneID" id="25335541"/>
<feature type="region of interest" description="Disordered" evidence="1">
    <location>
        <begin position="1543"/>
        <end position="1586"/>
    </location>
</feature>
<feature type="compositionally biased region" description="Low complexity" evidence="1">
    <location>
        <begin position="183"/>
        <end position="198"/>
    </location>
</feature>
<feature type="compositionally biased region" description="Gly residues" evidence="1">
    <location>
        <begin position="1028"/>
        <end position="1038"/>
    </location>
</feature>
<keyword evidence="4" id="KW-1185">Reference proteome</keyword>
<dbReference type="OrthoDB" id="346034at2759"/>
<feature type="compositionally biased region" description="Polar residues" evidence="1">
    <location>
        <begin position="1131"/>
        <end position="1144"/>
    </location>
</feature>
<feature type="compositionally biased region" description="Basic residues" evidence="1">
    <location>
        <begin position="172"/>
        <end position="181"/>
    </location>
</feature>
<feature type="region of interest" description="Disordered" evidence="1">
    <location>
        <begin position="980"/>
        <end position="1059"/>
    </location>
</feature>
<feature type="region of interest" description="Disordered" evidence="1">
    <location>
        <begin position="1131"/>
        <end position="1159"/>
    </location>
</feature>
<gene>
    <name evidence="3" type="ORF">EMWEY_00015550</name>
</gene>
<dbReference type="RefSeq" id="XP_013335037.1">
    <property type="nucleotide sequence ID" value="XM_013479583.1"/>
</dbReference>
<evidence type="ECO:0000313" key="4">
    <source>
        <dbReference type="Proteomes" id="UP000030763"/>
    </source>
</evidence>
<dbReference type="Pfam" id="PF14733">
    <property type="entry name" value="ACDC"/>
    <property type="match status" value="1"/>
</dbReference>
<accession>U6M2Y5</accession>
<feature type="region of interest" description="Disordered" evidence="1">
    <location>
        <begin position="155"/>
        <end position="248"/>
    </location>
</feature>
<feature type="compositionally biased region" description="Acidic residues" evidence="1">
    <location>
        <begin position="1548"/>
        <end position="1571"/>
    </location>
</feature>
<feature type="compositionally biased region" description="Low complexity" evidence="1">
    <location>
        <begin position="588"/>
        <end position="601"/>
    </location>
</feature>
<feature type="region of interest" description="Disordered" evidence="1">
    <location>
        <begin position="1387"/>
        <end position="1425"/>
    </location>
</feature>
<feature type="domain" description="AP2-coincident C-terminal" evidence="2">
    <location>
        <begin position="620"/>
        <end position="679"/>
    </location>
</feature>
<dbReference type="InterPro" id="IPR028078">
    <property type="entry name" value="ACDC"/>
</dbReference>
<feature type="compositionally biased region" description="Polar residues" evidence="1">
    <location>
        <begin position="508"/>
        <end position="522"/>
    </location>
</feature>
<feature type="compositionally biased region" description="Polar residues" evidence="1">
    <location>
        <begin position="981"/>
        <end position="1005"/>
    </location>
</feature>
<feature type="compositionally biased region" description="Basic and acidic residues" evidence="1">
    <location>
        <begin position="553"/>
        <end position="572"/>
    </location>
</feature>
<feature type="compositionally biased region" description="Basic and acidic residues" evidence="1">
    <location>
        <begin position="1007"/>
        <end position="1021"/>
    </location>
</feature>
<feature type="compositionally biased region" description="Basic and acidic residues" evidence="1">
    <location>
        <begin position="231"/>
        <end position="242"/>
    </location>
</feature>
<sequence length="1646" mass="171538">MHEFPRAALAAGSEPKCNSPRTLVAAPELVEVSPLMRSCIFGFNTHVAELPTSATDIRTAELSTFATQEAEAASEMAVRRALFAHLPEELKSNTYLNEGASTHGDRSHSLTRTPSTDVHREDAPGWAQGGESRPQFSGVLPSELRARLAALSHEVATRQGDYPDSRFTSKTACKRGRHATRRAPAALHASSSSVLSQAIGCSGSPRSANPPATPTSTADKTPVLPSPCDVKSSDARSPRVSEDGVGPDKGALLQALGMAIQKFDDNDIGEPSGTSSGGSGLSAPPATLFRGGEDGCDSSLHASDVAASLEVSDVEKDASAAAAPYFCGPSFALPHTANGAYQHLDDIIEPVRSWACIGDKPTTTGSAGSGAVRLPPDAGGVFAEVQLTILTLIEDLHSATCCCAAASSQEPCSCCIGASVLLKSKWMNNAALPAVLLDAGSCGNAVSGGECTEATSQLHTVPRARSLSPFPAKRSHGSGPDSATSSSADECQAATGCTEPPTRIEGRSWNSPSCPDTGSLSSGKDVASPRASTRAAVAGISQDNGRLPPVDCDSTRERHSSGTPTKRSEKGAKLSLPLTGSAGCSDAPPGSGVNSPSGSDSADGVRPKSKGGGEEPVSSKEKQEESLHLLFRHHVAAVTCADRFAELLPYCHIFRECVGTYRRPATLPTPARHLLVQELQMLRRDPDRLLMRNSFQWTEAAGAVSCLADTEYGAADAPNCDRTDLGASISGLNLNGVRSDGHAPDDGNAILSSAALAASDADTGRCIRGSGGWVPPLPLLDPSVLLCASGTELAAQKSAVLRILRMLRSLAPTWAARDDNFGFHFKAAIAARSLDSLELQSYRVVFQCLSPFDAREWSRDQLMEVLNDLDCIRLAYRRRRNLKASIARVQRFLEHPDVEPAGDMLHSSDGAAGPRHLWEPNSGASVETGDMGNPPRVVVRGGRDISCGQAVPNAPSPTGLGPVPVSSRAQQVGSFVLPMPHQQQLSPTNGGSKTSPRTPGLSGTWSVDREATARVDGDGAADRQTNSVGGGTSGGGGCAAPSGFARRGHSTGSTGVARRNAGAVAETSVGKAGSTNLNDCPGLDCISPDIFLLASGQPRQSCFNIKQHGFEKARRLAVQARQTLMGMATSKVTNTPSTEAQRASAQPALPEASVGREQPSLQTRLPDLLFMGDATTAIAEALGNRGIQTPTAVLQHSSAKSKLDGLGATNEAPEIQGANDAPGVSGSANVFRSVNPMQVKAAVSGTTPRHSPRGVPQRPASSGFPSADCVMPPLPRKQTIQQHAPGKEQMPVPSAAITGSPMQQQALLQHQLQQQLEDQLQQLQQLQQQLLQHSSTAQETPARQPPNMGSKAHPLPSYLNLGDHSSSALALVSSLLGGSATASLRLPGFSDSSGAPSPLRCPEGQQRQATTKPVSIDPASDPQLTLQCAKGPRGGLGILGTSGDADGSVIAPVGPAEVLEDDGVQSCSKRKQRLLCASKPGKRTLASLAREFPSVGGVTYNVKGACWEVAVKGRETTKIFSTRKFGGLEAAYGAAVMWKRKVDRGEQGDDDADGPEGLEGPADDEYLDEADGLGGSASATKWEDGLGADEPVRKRLVCSKPNPLMSSLGVAMQQQQFGQAAPPSVHITTLGESHGVQHQLSRAPSV</sequence>
<evidence type="ECO:0000259" key="2">
    <source>
        <dbReference type="Pfam" id="PF14733"/>
    </source>
</evidence>
<feature type="region of interest" description="Disordered" evidence="1">
    <location>
        <begin position="1242"/>
        <end position="1273"/>
    </location>
</feature>
<name>U6M2Y5_EIMMA</name>
<feature type="region of interest" description="Disordered" evidence="1">
    <location>
        <begin position="264"/>
        <end position="287"/>
    </location>
</feature>
<dbReference type="Proteomes" id="UP000030763">
    <property type="component" value="Unassembled WGS sequence"/>
</dbReference>
<reference evidence="3" key="2">
    <citation type="submission" date="2013-10" db="EMBL/GenBank/DDBJ databases">
        <authorList>
            <person name="Aslett M."/>
        </authorList>
    </citation>
    <scope>NUCLEOTIDE SEQUENCE [LARGE SCALE GENOMIC DNA]</scope>
    <source>
        <strain evidence="3">Weybridge</strain>
    </source>
</reference>
<feature type="region of interest" description="Disordered" evidence="1">
    <location>
        <begin position="1203"/>
        <end position="1229"/>
    </location>
</feature>
<feature type="region of interest" description="Disordered" evidence="1">
    <location>
        <begin position="1331"/>
        <end position="1359"/>
    </location>
</feature>
<feature type="region of interest" description="Disordered" evidence="1">
    <location>
        <begin position="457"/>
        <end position="622"/>
    </location>
</feature>
<organism evidence="3 4">
    <name type="scientific">Eimeria maxima</name>
    <name type="common">Coccidian parasite</name>
    <dbReference type="NCBI Taxonomy" id="5804"/>
    <lineage>
        <taxon>Eukaryota</taxon>
        <taxon>Sar</taxon>
        <taxon>Alveolata</taxon>
        <taxon>Apicomplexa</taxon>
        <taxon>Conoidasida</taxon>
        <taxon>Coccidia</taxon>
        <taxon>Eucoccidiorida</taxon>
        <taxon>Eimeriorina</taxon>
        <taxon>Eimeriidae</taxon>
        <taxon>Eimeria</taxon>
    </lineage>
</organism>
<evidence type="ECO:0000256" key="1">
    <source>
        <dbReference type="SAM" id="MobiDB-lite"/>
    </source>
</evidence>
<dbReference type="VEuPathDB" id="ToxoDB:EMWEY_00015550"/>
<dbReference type="OMA" id="WMNNAAL"/>
<feature type="region of interest" description="Disordered" evidence="1">
    <location>
        <begin position="96"/>
        <end position="137"/>
    </location>
</feature>
<protein>
    <recommendedName>
        <fullName evidence="2">AP2-coincident C-terminal domain-containing protein</fullName>
    </recommendedName>
</protein>
<proteinExistence type="predicted"/>